<organism evidence="2 3">
    <name type="scientific">Coptis chinensis</name>
    <dbReference type="NCBI Taxonomy" id="261450"/>
    <lineage>
        <taxon>Eukaryota</taxon>
        <taxon>Viridiplantae</taxon>
        <taxon>Streptophyta</taxon>
        <taxon>Embryophyta</taxon>
        <taxon>Tracheophyta</taxon>
        <taxon>Spermatophyta</taxon>
        <taxon>Magnoliopsida</taxon>
        <taxon>Ranunculales</taxon>
        <taxon>Ranunculaceae</taxon>
        <taxon>Coptidoideae</taxon>
        <taxon>Coptis</taxon>
    </lineage>
</organism>
<feature type="region of interest" description="Disordered" evidence="1">
    <location>
        <begin position="51"/>
        <end position="75"/>
    </location>
</feature>
<name>A0A835LRX2_9MAGN</name>
<dbReference type="EMBL" id="JADFTS010000006">
    <property type="protein sequence ID" value="KAF9602632.1"/>
    <property type="molecule type" value="Genomic_DNA"/>
</dbReference>
<reference evidence="2 3" key="1">
    <citation type="submission" date="2020-10" db="EMBL/GenBank/DDBJ databases">
        <title>The Coptis chinensis genome and diversification of protoberbering-type alkaloids.</title>
        <authorList>
            <person name="Wang B."/>
            <person name="Shu S."/>
            <person name="Song C."/>
            <person name="Liu Y."/>
        </authorList>
    </citation>
    <scope>NUCLEOTIDE SEQUENCE [LARGE SCALE GENOMIC DNA]</scope>
    <source>
        <strain evidence="2">HL-2020</strain>
        <tissue evidence="2">Leaf</tissue>
    </source>
</reference>
<evidence type="ECO:0000313" key="3">
    <source>
        <dbReference type="Proteomes" id="UP000631114"/>
    </source>
</evidence>
<evidence type="ECO:0000256" key="1">
    <source>
        <dbReference type="SAM" id="MobiDB-lite"/>
    </source>
</evidence>
<sequence length="345" mass="37622">MKRAFGNNSGRMGGNGGGGMIRRALGRAVGVSGVQDSVTKTNKSLKNILSLSSTGSTSSTSTVSSSVPVSGSSNTAAPLPTWHSSSFYDSDVWDDWDTVDGGENDDGIVNKVNDINRFVFGPVPSRDEVDDAVSSLQHFLAPASYSQFILDGMSSSSENDSVNPTSFPPGLMHRVPSSGSEMEWMEPSLQLYNSTMVQSHRGQAARVYDAFRMLKNDPSVQRAVVSLSTDKAVWEAVLNNEVVRELRDSYEAEINMPQNSDESPIPGKNVLWWILDNSKAKVMELIEKVTKLLSEVFQPSQMEKDTTIGTTTTTATDMFQETLRSSLLLSVFVLLIVVMTRSQRV</sequence>
<feature type="compositionally biased region" description="Low complexity" evidence="1">
    <location>
        <begin position="51"/>
        <end position="73"/>
    </location>
</feature>
<accession>A0A835LRX2</accession>
<dbReference type="AlphaFoldDB" id="A0A835LRX2"/>
<protein>
    <submittedName>
        <fullName evidence="2">Uncharacterized protein</fullName>
    </submittedName>
</protein>
<proteinExistence type="predicted"/>
<dbReference type="OrthoDB" id="737041at2759"/>
<dbReference type="PANTHER" id="PTHR33625:SF3">
    <property type="entry name" value="OS04G0550700 PROTEIN"/>
    <property type="match status" value="1"/>
</dbReference>
<dbReference type="PANTHER" id="PTHR33625">
    <property type="entry name" value="OS08G0179900 PROTEIN"/>
    <property type="match status" value="1"/>
</dbReference>
<evidence type="ECO:0000313" key="2">
    <source>
        <dbReference type="EMBL" id="KAF9602632.1"/>
    </source>
</evidence>
<dbReference type="Proteomes" id="UP000631114">
    <property type="component" value="Unassembled WGS sequence"/>
</dbReference>
<gene>
    <name evidence="2" type="ORF">IFM89_030520</name>
</gene>
<keyword evidence="3" id="KW-1185">Reference proteome</keyword>
<comment type="caution">
    <text evidence="2">The sequence shown here is derived from an EMBL/GenBank/DDBJ whole genome shotgun (WGS) entry which is preliminary data.</text>
</comment>